<reference evidence="2 3" key="1">
    <citation type="journal article" date="2021" name="Sci. Rep.">
        <title>Chromosome anchoring in Senegalese sole (Solea senegalensis) reveals sex-associated markers and genome rearrangements in flatfish.</title>
        <authorList>
            <person name="Guerrero-Cozar I."/>
            <person name="Gomez-Garrido J."/>
            <person name="Berbel C."/>
            <person name="Martinez-Blanch J.F."/>
            <person name="Alioto T."/>
            <person name="Claros M.G."/>
            <person name="Gagnaire P.A."/>
            <person name="Manchado M."/>
        </authorList>
    </citation>
    <scope>NUCLEOTIDE SEQUENCE [LARGE SCALE GENOMIC DNA]</scope>
    <source>
        <strain evidence="2">Sse05_10M</strain>
    </source>
</reference>
<evidence type="ECO:0000313" key="3">
    <source>
        <dbReference type="Proteomes" id="UP000693946"/>
    </source>
</evidence>
<evidence type="ECO:0000256" key="1">
    <source>
        <dbReference type="SAM" id="MobiDB-lite"/>
    </source>
</evidence>
<feature type="region of interest" description="Disordered" evidence="1">
    <location>
        <begin position="104"/>
        <end position="134"/>
    </location>
</feature>
<gene>
    <name evidence="2" type="ORF">JOB18_018993</name>
</gene>
<dbReference type="EMBL" id="JAGKHQ010000015">
    <property type="protein sequence ID" value="KAG7496426.1"/>
    <property type="molecule type" value="Genomic_DNA"/>
</dbReference>
<comment type="caution">
    <text evidence="2">The sequence shown here is derived from an EMBL/GenBank/DDBJ whole genome shotgun (WGS) entry which is preliminary data.</text>
</comment>
<dbReference type="AlphaFoldDB" id="A0AAV6QWH0"/>
<proteinExistence type="predicted"/>
<protein>
    <submittedName>
        <fullName evidence="2">Uncharacterized protein</fullName>
    </submittedName>
</protein>
<dbReference type="Proteomes" id="UP000693946">
    <property type="component" value="Linkage Group LG3"/>
</dbReference>
<feature type="compositionally biased region" description="Basic and acidic residues" evidence="1">
    <location>
        <begin position="196"/>
        <end position="207"/>
    </location>
</feature>
<keyword evidence="3" id="KW-1185">Reference proteome</keyword>
<sequence length="215" mass="24726">MFYLLATHSLHQRGAETQRRLGFICKSQRPHPQNHHHLELITVPRHITRWLGADERLHQPSLLVFVGHVFLDSLSPCGLHQTFALKKSPGQKRVEAEGLLSPGKQQMMGAGRRRRRRRRREELEDNLGKHQQGKMICTPCGSGHYITLKEKQKKKKKNLSYMMNDGGNQIDFPMQHDIRDGAGRKSCFFGSTGPKGHPDKEEMRERGTPQQITLR</sequence>
<name>A0AAV6QWH0_SOLSE</name>
<accession>A0AAV6QWH0</accession>
<feature type="region of interest" description="Disordered" evidence="1">
    <location>
        <begin position="181"/>
        <end position="215"/>
    </location>
</feature>
<evidence type="ECO:0000313" key="2">
    <source>
        <dbReference type="EMBL" id="KAG7496426.1"/>
    </source>
</evidence>
<organism evidence="2 3">
    <name type="scientific">Solea senegalensis</name>
    <name type="common">Senegalese sole</name>
    <dbReference type="NCBI Taxonomy" id="28829"/>
    <lineage>
        <taxon>Eukaryota</taxon>
        <taxon>Metazoa</taxon>
        <taxon>Chordata</taxon>
        <taxon>Craniata</taxon>
        <taxon>Vertebrata</taxon>
        <taxon>Euteleostomi</taxon>
        <taxon>Actinopterygii</taxon>
        <taxon>Neopterygii</taxon>
        <taxon>Teleostei</taxon>
        <taxon>Neoteleostei</taxon>
        <taxon>Acanthomorphata</taxon>
        <taxon>Carangaria</taxon>
        <taxon>Pleuronectiformes</taxon>
        <taxon>Pleuronectoidei</taxon>
        <taxon>Soleidae</taxon>
        <taxon>Solea</taxon>
    </lineage>
</organism>